<evidence type="ECO:0000313" key="1">
    <source>
        <dbReference type="EMBL" id="KAH9790506.1"/>
    </source>
</evidence>
<accession>A0ACB8MY58</accession>
<name>A0ACB8MY58_CITSI</name>
<gene>
    <name evidence="1" type="ORF">KPL71_003426</name>
</gene>
<dbReference type="Proteomes" id="UP000829398">
    <property type="component" value="Chromosome 2"/>
</dbReference>
<comment type="caution">
    <text evidence="1">The sequence shown here is derived from an EMBL/GenBank/DDBJ whole genome shotgun (WGS) entry which is preliminary data.</text>
</comment>
<reference evidence="2" key="1">
    <citation type="journal article" date="2023" name="Hortic. Res.">
        <title>A chromosome-level phased genome enabling allele-level studies in sweet orange: a case study on citrus Huanglongbing tolerance.</title>
        <authorList>
            <person name="Wu B."/>
            <person name="Yu Q."/>
            <person name="Deng Z."/>
            <person name="Duan Y."/>
            <person name="Luo F."/>
            <person name="Gmitter F. Jr."/>
        </authorList>
    </citation>
    <scope>NUCLEOTIDE SEQUENCE [LARGE SCALE GENOMIC DNA]</scope>
    <source>
        <strain evidence="2">cv. Valencia</strain>
    </source>
</reference>
<protein>
    <submittedName>
        <fullName evidence="1">Protein ALTERED XYLOGLUCAN 4-like</fullName>
    </submittedName>
</protein>
<evidence type="ECO:0000313" key="2">
    <source>
        <dbReference type="Proteomes" id="UP000829398"/>
    </source>
</evidence>
<keyword evidence="2" id="KW-1185">Reference proteome</keyword>
<sequence>MVATPTFKMKAPNVLDRLDPFHGGKKERERCLSTGRLAPFLLPCLCLTTILSLFLYFPNPFEAVSKREIQQKGAPIVKPPEGNAILNCNLYEGRWIQYRRDFNYKNSSCIPEARNCFLHGRTDRDFLNWRWKPYACNLPKFDPRIFLDMVRGNKMAFIGDSVSMNQVESLVCLLSKEEVPKFVYKDSAEQNRIWHFPEHDFILMNLWSRFLVAAEQRMINGSLSAAYNLQIDKVDEDWTANLQTIDYVVISNGLWFFRQIYLYKGDTVVGCVDCEEPNVTKVSPSGAIQMALRTALVYINGCKECRGIVTVVRTFSPTHFEHGSWDTGGICNRTKPSDERQIIWVGEPWNIRKIQVEETERMGKEGKEQGKSFVAMDVTKAMLIRPDGHPGDYWGNLRNKDFRDCLHWCLPGPIDTWNEFLMAILEIETGLVS</sequence>
<proteinExistence type="predicted"/>
<organism evidence="1 2">
    <name type="scientific">Citrus sinensis</name>
    <name type="common">Sweet orange</name>
    <name type="synonym">Citrus aurantium var. sinensis</name>
    <dbReference type="NCBI Taxonomy" id="2711"/>
    <lineage>
        <taxon>Eukaryota</taxon>
        <taxon>Viridiplantae</taxon>
        <taxon>Streptophyta</taxon>
        <taxon>Embryophyta</taxon>
        <taxon>Tracheophyta</taxon>
        <taxon>Spermatophyta</taxon>
        <taxon>Magnoliopsida</taxon>
        <taxon>eudicotyledons</taxon>
        <taxon>Gunneridae</taxon>
        <taxon>Pentapetalae</taxon>
        <taxon>rosids</taxon>
        <taxon>malvids</taxon>
        <taxon>Sapindales</taxon>
        <taxon>Rutaceae</taxon>
        <taxon>Aurantioideae</taxon>
        <taxon>Citrus</taxon>
    </lineage>
</organism>
<dbReference type="EMBL" id="CM039171">
    <property type="protein sequence ID" value="KAH9790506.1"/>
    <property type="molecule type" value="Genomic_DNA"/>
</dbReference>